<sequence>MNTRLTIRLATEADAREILEIYAPYVKNTAISFEYDIPSLEEFAERINNTLKKYPYIVALDSNRIIGYAYVSAFKERVAYDWAVETTVYMSQDCQGKGLGKKLYLALEEILKRQNILNLNACIAYASTENAYLSNASTYFHERLGYKKVAHFTKCGYKFGNWYDMIWMEKIIGEHSANPKPVIPITELPELPF</sequence>
<keyword evidence="2" id="KW-0012">Acyltransferase</keyword>
<feature type="domain" description="N-acetyltransferase" evidence="3">
    <location>
        <begin position="5"/>
        <end position="173"/>
    </location>
</feature>
<dbReference type="OrthoDB" id="9798006at2"/>
<dbReference type="AlphaFoldDB" id="A0A1M6D2E1"/>
<evidence type="ECO:0000256" key="1">
    <source>
        <dbReference type="ARBA" id="ARBA00022679"/>
    </source>
</evidence>
<dbReference type="Gene3D" id="3.40.630.30">
    <property type="match status" value="1"/>
</dbReference>
<organism evidence="4 5">
    <name type="scientific">Desulfosporosinus lacus DSM 15449</name>
    <dbReference type="NCBI Taxonomy" id="1121420"/>
    <lineage>
        <taxon>Bacteria</taxon>
        <taxon>Bacillati</taxon>
        <taxon>Bacillota</taxon>
        <taxon>Clostridia</taxon>
        <taxon>Eubacteriales</taxon>
        <taxon>Desulfitobacteriaceae</taxon>
        <taxon>Desulfosporosinus</taxon>
    </lineage>
</organism>
<keyword evidence="5" id="KW-1185">Reference proteome</keyword>
<dbReference type="SUPFAM" id="SSF55729">
    <property type="entry name" value="Acyl-CoA N-acyltransferases (Nat)"/>
    <property type="match status" value="1"/>
</dbReference>
<dbReference type="CDD" id="cd04301">
    <property type="entry name" value="NAT_SF"/>
    <property type="match status" value="1"/>
</dbReference>
<reference evidence="5" key="1">
    <citation type="submission" date="2016-11" db="EMBL/GenBank/DDBJ databases">
        <authorList>
            <person name="Varghese N."/>
            <person name="Submissions S."/>
        </authorList>
    </citation>
    <scope>NUCLEOTIDE SEQUENCE [LARGE SCALE GENOMIC DNA]</scope>
    <source>
        <strain evidence="5">DSM 15449</strain>
    </source>
</reference>
<dbReference type="PROSITE" id="PS51186">
    <property type="entry name" value="GNAT"/>
    <property type="match status" value="1"/>
</dbReference>
<dbReference type="Proteomes" id="UP000183954">
    <property type="component" value="Unassembled WGS sequence"/>
</dbReference>
<dbReference type="EMBL" id="FQXJ01000022">
    <property type="protein sequence ID" value="SHI67455.1"/>
    <property type="molecule type" value="Genomic_DNA"/>
</dbReference>
<evidence type="ECO:0000259" key="3">
    <source>
        <dbReference type="PROSITE" id="PS51186"/>
    </source>
</evidence>
<dbReference type="InterPro" id="IPR000182">
    <property type="entry name" value="GNAT_dom"/>
</dbReference>
<gene>
    <name evidence="4" type="ORF">SAMN02746098_04459</name>
</gene>
<accession>A0A1M6D2E1</accession>
<proteinExistence type="predicted"/>
<evidence type="ECO:0000313" key="5">
    <source>
        <dbReference type="Proteomes" id="UP000183954"/>
    </source>
</evidence>
<dbReference type="PANTHER" id="PTHR43072:SF23">
    <property type="entry name" value="UPF0039 PROTEIN C11D3.02C"/>
    <property type="match status" value="1"/>
</dbReference>
<name>A0A1M6D2E1_9FIRM</name>
<dbReference type="RefSeq" id="WP_073032296.1">
    <property type="nucleotide sequence ID" value="NZ_FQXJ01000022.1"/>
</dbReference>
<protein>
    <submittedName>
        <fullName evidence="4">Phosphinothricin acetyltransferase</fullName>
    </submittedName>
</protein>
<evidence type="ECO:0000256" key="2">
    <source>
        <dbReference type="ARBA" id="ARBA00023315"/>
    </source>
</evidence>
<dbReference type="PANTHER" id="PTHR43072">
    <property type="entry name" value="N-ACETYLTRANSFERASE"/>
    <property type="match status" value="1"/>
</dbReference>
<dbReference type="STRING" id="1121420.SAMN02746098_04459"/>
<keyword evidence="1 4" id="KW-0808">Transferase</keyword>
<dbReference type="Pfam" id="PF13420">
    <property type="entry name" value="Acetyltransf_4"/>
    <property type="match status" value="1"/>
</dbReference>
<dbReference type="InterPro" id="IPR016181">
    <property type="entry name" value="Acyl_CoA_acyltransferase"/>
</dbReference>
<dbReference type="GO" id="GO:0016747">
    <property type="term" value="F:acyltransferase activity, transferring groups other than amino-acyl groups"/>
    <property type="evidence" value="ECO:0007669"/>
    <property type="project" value="InterPro"/>
</dbReference>
<evidence type="ECO:0000313" key="4">
    <source>
        <dbReference type="EMBL" id="SHI67455.1"/>
    </source>
</evidence>